<gene>
    <name evidence="4" type="ORF">FB380_001105</name>
    <name evidence="3" type="ORF">GCM10011589_00740</name>
</gene>
<evidence type="ECO:0000313" key="3">
    <source>
        <dbReference type="EMBL" id="GGL48083.1"/>
    </source>
</evidence>
<reference evidence="3" key="1">
    <citation type="journal article" date="2014" name="Int. J. Syst. Evol. Microbiol.">
        <title>Complete genome of a new Firmicutes species belonging to the dominant human colonic microbiota ('Ruminococcus bicirculans') reveals two chromosomes and a selective capacity to utilize plant glucans.</title>
        <authorList>
            <consortium name="NISC Comparative Sequencing Program"/>
            <person name="Wegmann U."/>
            <person name="Louis P."/>
            <person name="Goesmann A."/>
            <person name="Henrissat B."/>
            <person name="Duncan S.H."/>
            <person name="Flint H.J."/>
        </authorList>
    </citation>
    <scope>NUCLEOTIDE SEQUENCE</scope>
    <source>
        <strain evidence="3">CGMCC 4.5581</strain>
    </source>
</reference>
<keyword evidence="2" id="KW-0812">Transmembrane</keyword>
<comment type="caution">
    <text evidence="4">The sequence shown here is derived from an EMBL/GenBank/DDBJ whole genome shotgun (WGS) entry which is preliminary data.</text>
</comment>
<reference evidence="4 5" key="3">
    <citation type="submission" date="2020-02" db="EMBL/GenBank/DDBJ databases">
        <title>Sequencing the genomes of 1000 actinobacteria strains.</title>
        <authorList>
            <person name="Klenk H.-P."/>
        </authorList>
    </citation>
    <scope>NUCLEOTIDE SEQUENCE [LARGE SCALE GENOMIC DNA]</scope>
    <source>
        <strain evidence="4 5">DSM 45201</strain>
    </source>
</reference>
<keyword evidence="2" id="KW-0472">Membrane</keyword>
<dbReference type="EMBL" id="BMMI01000001">
    <property type="protein sequence ID" value="GGL48083.1"/>
    <property type="molecule type" value="Genomic_DNA"/>
</dbReference>
<dbReference type="EMBL" id="JAAMPA010000001">
    <property type="protein sequence ID" value="NIH66659.1"/>
    <property type="molecule type" value="Genomic_DNA"/>
</dbReference>
<protein>
    <submittedName>
        <fullName evidence="4">Uncharacterized protein</fullName>
    </submittedName>
</protein>
<evidence type="ECO:0000256" key="1">
    <source>
        <dbReference type="SAM" id="MobiDB-lite"/>
    </source>
</evidence>
<keyword evidence="6" id="KW-1185">Reference proteome</keyword>
<organism evidence="4 5">
    <name type="scientific">Modestobacter marinus</name>
    <dbReference type="NCBI Taxonomy" id="477641"/>
    <lineage>
        <taxon>Bacteria</taxon>
        <taxon>Bacillati</taxon>
        <taxon>Actinomycetota</taxon>
        <taxon>Actinomycetes</taxon>
        <taxon>Geodermatophilales</taxon>
        <taxon>Geodermatophilaceae</taxon>
        <taxon>Modestobacter</taxon>
    </lineage>
</organism>
<feature type="region of interest" description="Disordered" evidence="1">
    <location>
        <begin position="57"/>
        <end position="80"/>
    </location>
</feature>
<evidence type="ECO:0000313" key="5">
    <source>
        <dbReference type="Proteomes" id="UP000552836"/>
    </source>
</evidence>
<evidence type="ECO:0000313" key="6">
    <source>
        <dbReference type="Proteomes" id="UP000648663"/>
    </source>
</evidence>
<keyword evidence="2" id="KW-1133">Transmembrane helix</keyword>
<evidence type="ECO:0000313" key="4">
    <source>
        <dbReference type="EMBL" id="NIH66659.1"/>
    </source>
</evidence>
<dbReference type="RefSeq" id="WP_166754213.1">
    <property type="nucleotide sequence ID" value="NZ_BAABJU010000001.1"/>
</dbReference>
<accession>A0A846LT71</accession>
<dbReference type="Proteomes" id="UP000648663">
    <property type="component" value="Unassembled WGS sequence"/>
</dbReference>
<sequence>MTEPRDSGATVAAAKKRPIWPWILLAALIAALALWLLIAEFTGDDDLDTGADAGAVVEETTETETDTETETEVTGTATETPAAVGPEIALGAVLVGDLDVLDPAVDLSASAGEPVQANTVQVQAVVADEAFYVGPEAGQTILVRLQPFGGEDDPESPFEVQEGDTVSFGGTLEQVDEEFLAELQLYDPAQQFETGDFYVQASEITLVE</sequence>
<feature type="compositionally biased region" description="Acidic residues" evidence="1">
    <location>
        <begin position="59"/>
        <end position="71"/>
    </location>
</feature>
<evidence type="ECO:0000256" key="2">
    <source>
        <dbReference type="SAM" id="Phobius"/>
    </source>
</evidence>
<reference evidence="6" key="2">
    <citation type="journal article" date="2019" name="Int. J. Syst. Evol. Microbiol.">
        <title>The Global Catalogue of Microorganisms (GCM) 10K type strain sequencing project: providing services to taxonomists for standard genome sequencing and annotation.</title>
        <authorList>
            <consortium name="The Broad Institute Genomics Platform"/>
            <consortium name="The Broad Institute Genome Sequencing Center for Infectious Disease"/>
            <person name="Wu L."/>
            <person name="Ma J."/>
        </authorList>
    </citation>
    <scope>NUCLEOTIDE SEQUENCE [LARGE SCALE GENOMIC DNA]</scope>
    <source>
        <strain evidence="6">CGMCC 4.5581</strain>
    </source>
</reference>
<dbReference type="Proteomes" id="UP000552836">
    <property type="component" value="Unassembled WGS sequence"/>
</dbReference>
<feature type="transmembrane region" description="Helical" evidence="2">
    <location>
        <begin position="20"/>
        <end position="38"/>
    </location>
</feature>
<reference evidence="3" key="4">
    <citation type="submission" date="2024-05" db="EMBL/GenBank/DDBJ databases">
        <authorList>
            <person name="Sun Q."/>
            <person name="Zhou Y."/>
        </authorList>
    </citation>
    <scope>NUCLEOTIDE SEQUENCE</scope>
    <source>
        <strain evidence="3">CGMCC 4.5581</strain>
    </source>
</reference>
<name>A0A846LT71_9ACTN</name>
<dbReference type="AlphaFoldDB" id="A0A846LT71"/>
<proteinExistence type="predicted"/>